<keyword evidence="2" id="KW-1185">Reference proteome</keyword>
<protein>
    <submittedName>
        <fullName evidence="1">Uncharacterized protein</fullName>
    </submittedName>
</protein>
<evidence type="ECO:0000313" key="2">
    <source>
        <dbReference type="Proteomes" id="UP000828390"/>
    </source>
</evidence>
<reference evidence="1" key="2">
    <citation type="submission" date="2020-11" db="EMBL/GenBank/DDBJ databases">
        <authorList>
            <person name="McCartney M.A."/>
            <person name="Auch B."/>
            <person name="Kono T."/>
            <person name="Mallez S."/>
            <person name="Becker A."/>
            <person name="Gohl D.M."/>
            <person name="Silverstein K.A.T."/>
            <person name="Koren S."/>
            <person name="Bechman K.B."/>
            <person name="Herman A."/>
            <person name="Abrahante J.E."/>
            <person name="Garbe J."/>
        </authorList>
    </citation>
    <scope>NUCLEOTIDE SEQUENCE</scope>
    <source>
        <strain evidence="1">Duluth1</strain>
        <tissue evidence="1">Whole animal</tissue>
    </source>
</reference>
<dbReference type="AlphaFoldDB" id="A0A9D4K643"/>
<evidence type="ECO:0000313" key="1">
    <source>
        <dbReference type="EMBL" id="KAH3833614.1"/>
    </source>
</evidence>
<gene>
    <name evidence="1" type="ORF">DPMN_106926</name>
</gene>
<comment type="caution">
    <text evidence="1">The sequence shown here is derived from an EMBL/GenBank/DDBJ whole genome shotgun (WGS) entry which is preliminary data.</text>
</comment>
<sequence length="82" mass="9237">MQDQHGSFPTRSGMEPCSRHGYLHGLERPGIFLGLLEDDTAVLGSSVLIHYDGSIRDYLEMSVLLPYWIKGQPYLCLVRVCP</sequence>
<proteinExistence type="predicted"/>
<reference evidence="1" key="1">
    <citation type="journal article" date="2019" name="bioRxiv">
        <title>The Genome of the Zebra Mussel, Dreissena polymorpha: A Resource for Invasive Species Research.</title>
        <authorList>
            <person name="McCartney M.A."/>
            <person name="Auch B."/>
            <person name="Kono T."/>
            <person name="Mallez S."/>
            <person name="Zhang Y."/>
            <person name="Obille A."/>
            <person name="Becker A."/>
            <person name="Abrahante J.E."/>
            <person name="Garbe J."/>
            <person name="Badalamenti J.P."/>
            <person name="Herman A."/>
            <person name="Mangelson H."/>
            <person name="Liachko I."/>
            <person name="Sullivan S."/>
            <person name="Sone E.D."/>
            <person name="Koren S."/>
            <person name="Silverstein K.A.T."/>
            <person name="Beckman K.B."/>
            <person name="Gohl D.M."/>
        </authorList>
    </citation>
    <scope>NUCLEOTIDE SEQUENCE</scope>
    <source>
        <strain evidence="1">Duluth1</strain>
        <tissue evidence="1">Whole animal</tissue>
    </source>
</reference>
<name>A0A9D4K643_DREPO</name>
<dbReference type="EMBL" id="JAIWYP010000004">
    <property type="protein sequence ID" value="KAH3833614.1"/>
    <property type="molecule type" value="Genomic_DNA"/>
</dbReference>
<dbReference type="Proteomes" id="UP000828390">
    <property type="component" value="Unassembled WGS sequence"/>
</dbReference>
<accession>A0A9D4K643</accession>
<organism evidence="1 2">
    <name type="scientific">Dreissena polymorpha</name>
    <name type="common">Zebra mussel</name>
    <name type="synonym">Mytilus polymorpha</name>
    <dbReference type="NCBI Taxonomy" id="45954"/>
    <lineage>
        <taxon>Eukaryota</taxon>
        <taxon>Metazoa</taxon>
        <taxon>Spiralia</taxon>
        <taxon>Lophotrochozoa</taxon>
        <taxon>Mollusca</taxon>
        <taxon>Bivalvia</taxon>
        <taxon>Autobranchia</taxon>
        <taxon>Heteroconchia</taxon>
        <taxon>Euheterodonta</taxon>
        <taxon>Imparidentia</taxon>
        <taxon>Neoheterodontei</taxon>
        <taxon>Myida</taxon>
        <taxon>Dreissenoidea</taxon>
        <taxon>Dreissenidae</taxon>
        <taxon>Dreissena</taxon>
    </lineage>
</organism>